<dbReference type="Proteomes" id="UP000001982">
    <property type="component" value="Chromosome"/>
</dbReference>
<dbReference type="OrthoDB" id="5772022at2"/>
<organism evidence="1 2">
    <name type="scientific">Shewanella denitrificans (strain OS217 / ATCC BAA-1090 / DSM 15013)</name>
    <dbReference type="NCBI Taxonomy" id="318161"/>
    <lineage>
        <taxon>Bacteria</taxon>
        <taxon>Pseudomonadati</taxon>
        <taxon>Pseudomonadota</taxon>
        <taxon>Gammaproteobacteria</taxon>
        <taxon>Alteromonadales</taxon>
        <taxon>Shewanellaceae</taxon>
        <taxon>Shewanella</taxon>
    </lineage>
</organism>
<reference evidence="1 2" key="1">
    <citation type="submission" date="2006-03" db="EMBL/GenBank/DDBJ databases">
        <title>Complete sequence of Shewanella denitrificans OS217.</title>
        <authorList>
            <consortium name="US DOE Joint Genome Institute"/>
            <person name="Copeland A."/>
            <person name="Lucas S."/>
            <person name="Lapidus A."/>
            <person name="Barry K."/>
            <person name="Detter J.C."/>
            <person name="Glavina del Rio T."/>
            <person name="Hammon N."/>
            <person name="Israni S."/>
            <person name="Dalin E."/>
            <person name="Tice H."/>
            <person name="Pitluck S."/>
            <person name="Brettin T."/>
            <person name="Bruce D."/>
            <person name="Han C."/>
            <person name="Tapia R."/>
            <person name="Gilna P."/>
            <person name="Kiss H."/>
            <person name="Schmutz J."/>
            <person name="Larimer F."/>
            <person name="Land M."/>
            <person name="Hauser L."/>
            <person name="Kyrpides N."/>
            <person name="Lykidis A."/>
            <person name="Richardson P."/>
        </authorList>
    </citation>
    <scope>NUCLEOTIDE SEQUENCE [LARGE SCALE GENOMIC DNA]</scope>
    <source>
        <strain evidence="2">OS217 / ATCC BAA-1090 / DSM 15013</strain>
    </source>
</reference>
<proteinExistence type="predicted"/>
<dbReference type="EMBL" id="CP000302">
    <property type="protein sequence ID" value="ABE54816.1"/>
    <property type="molecule type" value="Genomic_DNA"/>
</dbReference>
<name>Q12P10_SHEDO</name>
<sequence>MIFLIIPLWLVSAIFCGRSAFKHGLGVKRWSVFSCFLGPAIYPLFMTHKRLAIKRSSVTAKGRFYC</sequence>
<accession>Q12P10</accession>
<dbReference type="KEGG" id="sdn:Sden_1531"/>
<dbReference type="HOGENOM" id="CLU_195345_0_0_6"/>
<protein>
    <submittedName>
        <fullName evidence="1">Uncharacterized protein</fullName>
    </submittedName>
</protein>
<evidence type="ECO:0000313" key="1">
    <source>
        <dbReference type="EMBL" id="ABE54816.1"/>
    </source>
</evidence>
<keyword evidence="2" id="KW-1185">Reference proteome</keyword>
<dbReference type="AlphaFoldDB" id="Q12P10"/>
<gene>
    <name evidence="1" type="ordered locus">Sden_1531</name>
</gene>
<dbReference type="STRING" id="318161.Sden_1531"/>
<dbReference type="RefSeq" id="WP_011495974.1">
    <property type="nucleotide sequence ID" value="NC_007954.1"/>
</dbReference>
<evidence type="ECO:0000313" key="2">
    <source>
        <dbReference type="Proteomes" id="UP000001982"/>
    </source>
</evidence>